<proteinExistence type="predicted"/>
<dbReference type="AlphaFoldDB" id="A0A843XH86"/>
<dbReference type="EMBL" id="NMUH01008317">
    <property type="protein sequence ID" value="MQM18603.1"/>
    <property type="molecule type" value="Genomic_DNA"/>
</dbReference>
<reference evidence="1" key="1">
    <citation type="submission" date="2017-07" db="EMBL/GenBank/DDBJ databases">
        <title>Taro Niue Genome Assembly and Annotation.</title>
        <authorList>
            <person name="Atibalentja N."/>
            <person name="Keating K."/>
            <person name="Fields C.J."/>
        </authorList>
    </citation>
    <scope>NUCLEOTIDE SEQUENCE</scope>
    <source>
        <strain evidence="1">Niue_2</strain>
        <tissue evidence="1">Leaf</tissue>
    </source>
</reference>
<keyword evidence="2" id="KW-1185">Reference proteome</keyword>
<accession>A0A843XH86</accession>
<name>A0A843XH86_COLES</name>
<comment type="caution">
    <text evidence="1">The sequence shown here is derived from an EMBL/GenBank/DDBJ whole genome shotgun (WGS) entry which is preliminary data.</text>
</comment>
<dbReference type="Proteomes" id="UP000652761">
    <property type="component" value="Unassembled WGS sequence"/>
</dbReference>
<protein>
    <submittedName>
        <fullName evidence="1">Uncharacterized protein</fullName>
    </submittedName>
</protein>
<sequence length="75" mass="8328">MPPPSRKPSTPPCCIFLGDSFSAAIFSSAPETIADDPSWQQDWASSAQLFQNKKLSVKSDKDKLKKTTLDREEKV</sequence>
<evidence type="ECO:0000313" key="2">
    <source>
        <dbReference type="Proteomes" id="UP000652761"/>
    </source>
</evidence>
<evidence type="ECO:0000313" key="1">
    <source>
        <dbReference type="EMBL" id="MQM18603.1"/>
    </source>
</evidence>
<gene>
    <name evidence="1" type="ORF">Taro_051598</name>
</gene>
<organism evidence="1 2">
    <name type="scientific">Colocasia esculenta</name>
    <name type="common">Wild taro</name>
    <name type="synonym">Arum esculentum</name>
    <dbReference type="NCBI Taxonomy" id="4460"/>
    <lineage>
        <taxon>Eukaryota</taxon>
        <taxon>Viridiplantae</taxon>
        <taxon>Streptophyta</taxon>
        <taxon>Embryophyta</taxon>
        <taxon>Tracheophyta</taxon>
        <taxon>Spermatophyta</taxon>
        <taxon>Magnoliopsida</taxon>
        <taxon>Liliopsida</taxon>
        <taxon>Araceae</taxon>
        <taxon>Aroideae</taxon>
        <taxon>Colocasieae</taxon>
        <taxon>Colocasia</taxon>
    </lineage>
</organism>